<keyword evidence="2" id="KW-1133">Transmembrane helix</keyword>
<evidence type="ECO:0000256" key="1">
    <source>
        <dbReference type="SAM" id="MobiDB-lite"/>
    </source>
</evidence>
<dbReference type="Proteomes" id="UP000799424">
    <property type="component" value="Unassembled WGS sequence"/>
</dbReference>
<feature type="non-terminal residue" evidence="3">
    <location>
        <position position="1"/>
    </location>
</feature>
<evidence type="ECO:0000256" key="2">
    <source>
        <dbReference type="SAM" id="Phobius"/>
    </source>
</evidence>
<dbReference type="EMBL" id="MU006217">
    <property type="protein sequence ID" value="KAF2831926.1"/>
    <property type="molecule type" value="Genomic_DNA"/>
</dbReference>
<organism evidence="3 4">
    <name type="scientific">Ophiobolus disseminans</name>
    <dbReference type="NCBI Taxonomy" id="1469910"/>
    <lineage>
        <taxon>Eukaryota</taxon>
        <taxon>Fungi</taxon>
        <taxon>Dikarya</taxon>
        <taxon>Ascomycota</taxon>
        <taxon>Pezizomycotina</taxon>
        <taxon>Dothideomycetes</taxon>
        <taxon>Pleosporomycetidae</taxon>
        <taxon>Pleosporales</taxon>
        <taxon>Pleosporineae</taxon>
        <taxon>Phaeosphaeriaceae</taxon>
        <taxon>Ophiobolus</taxon>
    </lineage>
</organism>
<gene>
    <name evidence="3" type="ORF">CC86DRAFT_280925</name>
</gene>
<feature type="compositionally biased region" description="Acidic residues" evidence="1">
    <location>
        <begin position="132"/>
        <end position="158"/>
    </location>
</feature>
<evidence type="ECO:0000313" key="3">
    <source>
        <dbReference type="EMBL" id="KAF2831926.1"/>
    </source>
</evidence>
<evidence type="ECO:0008006" key="5">
    <source>
        <dbReference type="Google" id="ProtNLM"/>
    </source>
</evidence>
<proteinExistence type="predicted"/>
<dbReference type="AlphaFoldDB" id="A0A6A7AFC2"/>
<reference evidence="3" key="1">
    <citation type="journal article" date="2020" name="Stud. Mycol.">
        <title>101 Dothideomycetes genomes: a test case for predicting lifestyles and emergence of pathogens.</title>
        <authorList>
            <person name="Haridas S."/>
            <person name="Albert R."/>
            <person name="Binder M."/>
            <person name="Bloem J."/>
            <person name="Labutti K."/>
            <person name="Salamov A."/>
            <person name="Andreopoulos B."/>
            <person name="Baker S."/>
            <person name="Barry K."/>
            <person name="Bills G."/>
            <person name="Bluhm B."/>
            <person name="Cannon C."/>
            <person name="Castanera R."/>
            <person name="Culley D."/>
            <person name="Daum C."/>
            <person name="Ezra D."/>
            <person name="Gonzalez J."/>
            <person name="Henrissat B."/>
            <person name="Kuo A."/>
            <person name="Liang C."/>
            <person name="Lipzen A."/>
            <person name="Lutzoni F."/>
            <person name="Magnuson J."/>
            <person name="Mondo S."/>
            <person name="Nolan M."/>
            <person name="Ohm R."/>
            <person name="Pangilinan J."/>
            <person name="Park H.-J."/>
            <person name="Ramirez L."/>
            <person name="Alfaro M."/>
            <person name="Sun H."/>
            <person name="Tritt A."/>
            <person name="Yoshinaga Y."/>
            <person name="Zwiers L.-H."/>
            <person name="Turgeon B."/>
            <person name="Goodwin S."/>
            <person name="Spatafora J."/>
            <person name="Crous P."/>
            <person name="Grigoriev I."/>
        </authorList>
    </citation>
    <scope>NUCLEOTIDE SEQUENCE</scope>
    <source>
        <strain evidence="3">CBS 113818</strain>
    </source>
</reference>
<dbReference type="OrthoDB" id="5428055at2759"/>
<keyword evidence="4" id="KW-1185">Reference proteome</keyword>
<protein>
    <recommendedName>
        <fullName evidence="5">Cora-domain-containing protein</fullName>
    </recommendedName>
</protein>
<accession>A0A6A7AFC2</accession>
<keyword evidence="2" id="KW-0812">Transmembrane</keyword>
<keyword evidence="2" id="KW-0472">Membrane</keyword>
<feature type="transmembrane region" description="Helical" evidence="2">
    <location>
        <begin position="409"/>
        <end position="430"/>
    </location>
</feature>
<sequence length="459" mass="52339">TPDYALTLIRTVSQANINPLRAALCGHVARDTALRVTAPVLLFFQLELHLPYLTLRGPLKAGQHGGAESTESAESVWYDVSFMTPRSTDSERSRHCVIYDAHTSLVIAGWDRSKYTGYAFLDPGSSQPHFDEEQDANNESGDDEDDEEEEEDEIMESDPIEDYFATDGREQFQDANLPIWDPRVTFLRAVQTRVHLALQEYCYLTRHVDADIQAWMKINMGLTAGLPANWKRFESPLSDGELSDCIAHMTQLVRQLREHLSKMTWVWTKFEGVHGDMAYFSDLHDPRATIAIDCIRDAFTGLESLAEQLAFREESCKEAAKIVTLRNSVLNQENNKLTRRALDLNVETSQLSKRTTDLAATSLEAVKETSRITRISVYLVLTTTPFIIALQYFTSERKLFAFERNPRTFFLSICILMSSFFVLALSLYGVDTYKWILFRKIYEKMGGKERPPQQRIAGE</sequence>
<feature type="region of interest" description="Disordered" evidence="1">
    <location>
        <begin position="126"/>
        <end position="158"/>
    </location>
</feature>
<name>A0A6A7AFC2_9PLEO</name>
<evidence type="ECO:0000313" key="4">
    <source>
        <dbReference type="Proteomes" id="UP000799424"/>
    </source>
</evidence>
<feature type="transmembrane region" description="Helical" evidence="2">
    <location>
        <begin position="375"/>
        <end position="394"/>
    </location>
</feature>